<keyword evidence="1" id="KW-0812">Transmembrane</keyword>
<accession>A0AAD5K087</accession>
<evidence type="ECO:0000313" key="3">
    <source>
        <dbReference type="Proteomes" id="UP001209540"/>
    </source>
</evidence>
<organism evidence="2 3">
    <name type="scientific">Phascolomyces articulosus</name>
    <dbReference type="NCBI Taxonomy" id="60185"/>
    <lineage>
        <taxon>Eukaryota</taxon>
        <taxon>Fungi</taxon>
        <taxon>Fungi incertae sedis</taxon>
        <taxon>Mucoromycota</taxon>
        <taxon>Mucoromycotina</taxon>
        <taxon>Mucoromycetes</taxon>
        <taxon>Mucorales</taxon>
        <taxon>Lichtheimiaceae</taxon>
        <taxon>Phascolomyces</taxon>
    </lineage>
</organism>
<feature type="transmembrane region" description="Helical" evidence="1">
    <location>
        <begin position="84"/>
        <end position="106"/>
    </location>
</feature>
<reference evidence="2" key="1">
    <citation type="journal article" date="2022" name="IScience">
        <title>Evolution of zygomycete secretomes and the origins of terrestrial fungal ecologies.</title>
        <authorList>
            <person name="Chang Y."/>
            <person name="Wang Y."/>
            <person name="Mondo S."/>
            <person name="Ahrendt S."/>
            <person name="Andreopoulos W."/>
            <person name="Barry K."/>
            <person name="Beard J."/>
            <person name="Benny G.L."/>
            <person name="Blankenship S."/>
            <person name="Bonito G."/>
            <person name="Cuomo C."/>
            <person name="Desiro A."/>
            <person name="Gervers K.A."/>
            <person name="Hundley H."/>
            <person name="Kuo A."/>
            <person name="LaButti K."/>
            <person name="Lang B.F."/>
            <person name="Lipzen A."/>
            <person name="O'Donnell K."/>
            <person name="Pangilinan J."/>
            <person name="Reynolds N."/>
            <person name="Sandor L."/>
            <person name="Smith M.E."/>
            <person name="Tsang A."/>
            <person name="Grigoriev I.V."/>
            <person name="Stajich J.E."/>
            <person name="Spatafora J.W."/>
        </authorList>
    </citation>
    <scope>NUCLEOTIDE SEQUENCE</scope>
    <source>
        <strain evidence="2">RSA 2281</strain>
    </source>
</reference>
<evidence type="ECO:0000313" key="2">
    <source>
        <dbReference type="EMBL" id="KAI9263266.1"/>
    </source>
</evidence>
<gene>
    <name evidence="2" type="ORF">BDA99DRAFT_537276</name>
</gene>
<dbReference type="EMBL" id="JAIXMP010000013">
    <property type="protein sequence ID" value="KAI9263266.1"/>
    <property type="molecule type" value="Genomic_DNA"/>
</dbReference>
<dbReference type="AlphaFoldDB" id="A0AAD5K087"/>
<comment type="caution">
    <text evidence="2">The sequence shown here is derived from an EMBL/GenBank/DDBJ whole genome shotgun (WGS) entry which is preliminary data.</text>
</comment>
<proteinExistence type="predicted"/>
<keyword evidence="1" id="KW-0472">Membrane</keyword>
<protein>
    <submittedName>
        <fullName evidence="2">Uncharacterized protein</fullName>
    </submittedName>
</protein>
<keyword evidence="3" id="KW-1185">Reference proteome</keyword>
<sequence length="125" mass="13797">MNCYEHHGCYTLSSIITALYIDKIYHFHQTLHPLGASATHFGIPTVAKHIEGCSTSVEIGPWDRTERDGVTTNFNPPSQKRNAAAGYLLLINAALTVNYSSLAIIFQKYGSAIFSIISTYAKCKK</sequence>
<keyword evidence="1" id="KW-1133">Transmembrane helix</keyword>
<evidence type="ECO:0000256" key="1">
    <source>
        <dbReference type="SAM" id="Phobius"/>
    </source>
</evidence>
<dbReference type="Proteomes" id="UP001209540">
    <property type="component" value="Unassembled WGS sequence"/>
</dbReference>
<name>A0AAD5K087_9FUNG</name>
<reference evidence="2" key="2">
    <citation type="submission" date="2023-02" db="EMBL/GenBank/DDBJ databases">
        <authorList>
            <consortium name="DOE Joint Genome Institute"/>
            <person name="Mondo S.J."/>
            <person name="Chang Y."/>
            <person name="Wang Y."/>
            <person name="Ahrendt S."/>
            <person name="Andreopoulos W."/>
            <person name="Barry K."/>
            <person name="Beard J."/>
            <person name="Benny G.L."/>
            <person name="Blankenship S."/>
            <person name="Bonito G."/>
            <person name="Cuomo C."/>
            <person name="Desiro A."/>
            <person name="Gervers K.A."/>
            <person name="Hundley H."/>
            <person name="Kuo A."/>
            <person name="LaButti K."/>
            <person name="Lang B.F."/>
            <person name="Lipzen A."/>
            <person name="O'Donnell K."/>
            <person name="Pangilinan J."/>
            <person name="Reynolds N."/>
            <person name="Sandor L."/>
            <person name="Smith M.W."/>
            <person name="Tsang A."/>
            <person name="Grigoriev I.V."/>
            <person name="Stajich J.E."/>
            <person name="Spatafora J.W."/>
        </authorList>
    </citation>
    <scope>NUCLEOTIDE SEQUENCE</scope>
    <source>
        <strain evidence="2">RSA 2281</strain>
    </source>
</reference>